<feature type="domain" description="Tape measure protein N-terminal" evidence="3">
    <location>
        <begin position="260"/>
        <end position="436"/>
    </location>
</feature>
<feature type="region of interest" description="Disordered" evidence="2">
    <location>
        <begin position="101"/>
        <end position="132"/>
    </location>
</feature>
<sequence>MPDASIAVSLKDLYTSGVKSMTDRTKAFSKEADTMIGRLRDLGTKQDELVRKQSKLKTSLEDARKELNQAQKAYKANSDEINRTNLERATEQFENLQEQLRSFRDESSRVRREASQLQSDLSKMDNRAGSGGIGDSSGSLLGTLGKAGLVNMAGTAASQWADALAGSAFGSTAGSLFSGALSGAATGAALGSIIPGIGTVVGAAVGGGLGLLTSGAQVYEERDEAFKSYVQEAYEGQLTEQETSLGTGSTLAAQRETDKISFSTLFKDAGIAETYLADLVTMANNTPFLYDDLTTMSKTLATYGFGAQADRSKTAAGEKDFNYILDVLQTIGDAGAALGQSTSDMTMVATAIGRMKSSNKTTLEYLNILNDRGIGAVGMLADAYGVDQGKMYDMISKGEVEGTKAAEIILQAMTDSFSGSMLQQSQTFSGLTSTVEGLAQELDNAMGEGYNEGRMAGLAAQRDWLSGESGEAVEEANRAIGAWQAELENQKEQYIRDAVDAMMASEEYQSAKEAGDAAEMGRLIMQAKVQGMNEYNASEGAQEALAAEKTLVENIRNDTSLNQDYWDAGYEKGQWFTKGLAAAWGATSGSDETILGDWSFNADLNTGSAASNVSKRAVGIDYVPYDNFPALLHQGERVQTAVEARSERSSRSVVITGNNFTVREDADISRIAAELLTQMELAESRG</sequence>
<feature type="compositionally biased region" description="Basic and acidic residues" evidence="2">
    <location>
        <begin position="101"/>
        <end position="114"/>
    </location>
</feature>
<dbReference type="InterPro" id="IPR013491">
    <property type="entry name" value="Tape_meas_N"/>
</dbReference>
<dbReference type="NCBIfam" id="TIGR02675">
    <property type="entry name" value="tape_meas_nterm"/>
    <property type="match status" value="1"/>
</dbReference>
<evidence type="ECO:0000256" key="2">
    <source>
        <dbReference type="SAM" id="MobiDB-lite"/>
    </source>
</evidence>
<evidence type="ECO:0000313" key="4">
    <source>
        <dbReference type="EMBL" id="DAD85673.1"/>
    </source>
</evidence>
<evidence type="ECO:0000256" key="1">
    <source>
        <dbReference type="ARBA" id="ARBA00022465"/>
    </source>
</evidence>
<evidence type="ECO:0000259" key="3">
    <source>
        <dbReference type="Pfam" id="PF20155"/>
    </source>
</evidence>
<dbReference type="Pfam" id="PF20155">
    <property type="entry name" value="TMP_3"/>
    <property type="match status" value="1"/>
</dbReference>
<name>A0A8S5MTM6_9CAUD</name>
<keyword evidence="1" id="KW-1188">Viral release from host cell</keyword>
<accession>A0A8S5MTM6</accession>
<dbReference type="Gene3D" id="1.10.287.2610">
    <property type="match status" value="1"/>
</dbReference>
<protein>
    <submittedName>
        <fullName evidence="4">Tail tape measure protein</fullName>
    </submittedName>
</protein>
<keyword evidence="1" id="KW-1245">Viral tail assembly</keyword>
<organism evidence="4">
    <name type="scientific">Siphoviridae sp. ctP6113</name>
    <dbReference type="NCBI Taxonomy" id="2826318"/>
    <lineage>
        <taxon>Viruses</taxon>
        <taxon>Duplodnaviria</taxon>
        <taxon>Heunggongvirae</taxon>
        <taxon>Uroviricota</taxon>
        <taxon>Caudoviricetes</taxon>
    </lineage>
</organism>
<dbReference type="GO" id="GO:0098003">
    <property type="term" value="P:viral tail assembly"/>
    <property type="evidence" value="ECO:0007669"/>
    <property type="project" value="UniProtKB-KW"/>
</dbReference>
<dbReference type="EMBL" id="BK014986">
    <property type="protein sequence ID" value="DAD85673.1"/>
    <property type="molecule type" value="Genomic_DNA"/>
</dbReference>
<reference evidence="4" key="1">
    <citation type="journal article" date="2021" name="Proc. Natl. Acad. Sci. U.S.A.">
        <title>A Catalog of Tens of Thousands of Viruses from Human Metagenomes Reveals Hidden Associations with Chronic Diseases.</title>
        <authorList>
            <person name="Tisza M.J."/>
            <person name="Buck C.B."/>
        </authorList>
    </citation>
    <scope>NUCLEOTIDE SEQUENCE</scope>
    <source>
        <strain evidence="4">CtP6113</strain>
    </source>
</reference>
<proteinExistence type="predicted"/>